<dbReference type="OMA" id="CRLYEKN"/>
<protein>
    <submittedName>
        <fullName evidence="2">Uncharacterized protein</fullName>
    </submittedName>
</protein>
<proteinExistence type="inferred from homology"/>
<gene>
    <name evidence="2" type="ORF">HERILL_LOCUS196</name>
</gene>
<dbReference type="Proteomes" id="UP000594454">
    <property type="component" value="Chromosome 1"/>
</dbReference>
<dbReference type="PANTHER" id="PTHR14894:SF0">
    <property type="entry name" value="CDK5 REGULATORY SUBUNIT-ASSOCIATED PROTEIN 3"/>
    <property type="match status" value="1"/>
</dbReference>
<dbReference type="FunCoup" id="A0A7R8U9T8">
    <property type="interactions" value="1611"/>
</dbReference>
<evidence type="ECO:0000313" key="2">
    <source>
        <dbReference type="EMBL" id="CAD7076802.1"/>
    </source>
</evidence>
<dbReference type="InterPro" id="IPR008491">
    <property type="entry name" value="CDK5RAP3"/>
</dbReference>
<dbReference type="PANTHER" id="PTHR14894">
    <property type="entry name" value="CDK5 REGULATORY SUBUNIT-ASSOCIATED PROTEIN 3"/>
    <property type="match status" value="1"/>
</dbReference>
<dbReference type="AlphaFoldDB" id="A0A7R8U9T8"/>
<comment type="similarity">
    <text evidence="1">Belongs to the CDK5RAP3 family.</text>
</comment>
<dbReference type="EMBL" id="LR899009">
    <property type="protein sequence ID" value="CAD7076802.1"/>
    <property type="molecule type" value="Genomic_DNA"/>
</dbReference>
<evidence type="ECO:0000313" key="3">
    <source>
        <dbReference type="Proteomes" id="UP000594454"/>
    </source>
</evidence>
<dbReference type="GO" id="GO:0007346">
    <property type="term" value="P:regulation of mitotic cell cycle"/>
    <property type="evidence" value="ECO:0007669"/>
    <property type="project" value="TreeGrafter"/>
</dbReference>
<keyword evidence="3" id="KW-1185">Reference proteome</keyword>
<dbReference type="Pfam" id="PF05600">
    <property type="entry name" value="CDK5RAP3"/>
    <property type="match status" value="1"/>
</dbReference>
<evidence type="ECO:0000256" key="1">
    <source>
        <dbReference type="ARBA" id="ARBA00007478"/>
    </source>
</evidence>
<accession>A0A7R8U9T8</accession>
<dbReference type="OrthoDB" id="340432at2759"/>
<sequence length="504" mass="57244">MNEADIPIDIHTGKLQEWLVSRRIVPKQIQIQVRDIRSKIANAMKDMPANEDLIKLLSGAHINYFHCQQIIEILKHTEKDTRSLFGTYGSQRMKDWQEIIKLYERDNVYLGEAAQILVRNLTYEIPGIKRQITKFEQQSTDALKRIQDLGKTETILLHEHAALCQQLGIKGDNLKDELTAKVRELPKIYDSSIKNIKTLKDPIKLYEDFTKNENCLPILKHLVEFGNTTVYQYMHKEAPLVVEEPPINLKLSHDEKKSTAAKNDNEIDFGFDDITVDTSGGGIDFGTDEIQLETGDIDWGESIEVSTTDVDLDVPLDDYGIVVEGVGMDGGKAKGAEAYTILDSPTYRDQFIDELYELESFLKLRNFELGQLESSSNVLLSLMDSISTHDAKSIAKMLDNVESIISDVSNEQTQHLFQLKHSPKYADLLSSKLKQKLAAVEKTKTTCQVLKAKSEELNEEKVKTKPVLDKMIEQTKVLEKQIEKDISKRYKNRVVNLMGGANML</sequence>
<dbReference type="InParanoid" id="A0A7R8U9T8"/>
<dbReference type="GO" id="GO:0012505">
    <property type="term" value="C:endomembrane system"/>
    <property type="evidence" value="ECO:0007669"/>
    <property type="project" value="TreeGrafter"/>
</dbReference>
<organism evidence="2 3">
    <name type="scientific">Hermetia illucens</name>
    <name type="common">Black soldier fly</name>
    <dbReference type="NCBI Taxonomy" id="343691"/>
    <lineage>
        <taxon>Eukaryota</taxon>
        <taxon>Metazoa</taxon>
        <taxon>Ecdysozoa</taxon>
        <taxon>Arthropoda</taxon>
        <taxon>Hexapoda</taxon>
        <taxon>Insecta</taxon>
        <taxon>Pterygota</taxon>
        <taxon>Neoptera</taxon>
        <taxon>Endopterygota</taxon>
        <taxon>Diptera</taxon>
        <taxon>Brachycera</taxon>
        <taxon>Stratiomyomorpha</taxon>
        <taxon>Stratiomyidae</taxon>
        <taxon>Hermetiinae</taxon>
        <taxon>Hermetia</taxon>
    </lineage>
</organism>
<name>A0A7R8U9T8_HERIL</name>
<reference evidence="2 3" key="1">
    <citation type="submission" date="2020-11" db="EMBL/GenBank/DDBJ databases">
        <authorList>
            <person name="Wallbank WR R."/>
            <person name="Pardo Diaz C."/>
            <person name="Kozak K."/>
            <person name="Martin S."/>
            <person name="Jiggins C."/>
            <person name="Moest M."/>
            <person name="Warren A I."/>
            <person name="Generalovic N T."/>
            <person name="Byers J.R.P. K."/>
            <person name="Montejo-Kovacevich G."/>
            <person name="Yen C E."/>
        </authorList>
    </citation>
    <scope>NUCLEOTIDE SEQUENCE [LARGE SCALE GENOMIC DNA]</scope>
</reference>